<dbReference type="Pfam" id="PF17974">
    <property type="entry name" value="GalBD_like"/>
    <property type="match status" value="1"/>
</dbReference>
<dbReference type="InterPro" id="IPR025706">
    <property type="entry name" value="Endoa_GalNAc"/>
</dbReference>
<comment type="caution">
    <text evidence="9">The sequence shown here is derived from an EMBL/GenBank/DDBJ whole genome shotgun (WGS) entry which is preliminary data.</text>
</comment>
<feature type="chain" id="PRO_5043427581" evidence="2">
    <location>
        <begin position="40"/>
        <end position="1335"/>
    </location>
</feature>
<dbReference type="InterPro" id="IPR049314">
    <property type="entry name" value="GH101_dom-5"/>
</dbReference>
<organism evidence="9 10">
    <name type="scientific">Enterococcus faecalis ERV63</name>
    <dbReference type="NCBI Taxonomy" id="1134793"/>
    <lineage>
        <taxon>Bacteria</taxon>
        <taxon>Bacillati</taxon>
        <taxon>Bacillota</taxon>
        <taxon>Bacilli</taxon>
        <taxon>Lactobacillales</taxon>
        <taxon>Enterococcaceae</taxon>
        <taxon>Enterococcus</taxon>
    </lineage>
</organism>
<gene>
    <name evidence="9" type="ORF">HMPREF1336_00737</name>
</gene>
<evidence type="ECO:0000256" key="1">
    <source>
        <dbReference type="SAM" id="MobiDB-lite"/>
    </source>
</evidence>
<sequence length="1335" mass="148463">MFKNVRGLIYQMKHGKIKRFSTLTLLASATILVPLSTSAEETTNSSTETSSSMVEPTATEEKLWQSDFPGGKTGEWQDVIGKTNRELAGESLAISRDAAAGNNAVSLNLDSPKLADGEVETKFKYTAGSGRTGVIIRGNTKDSWVFVGYNANGKWLVESPNSWNDSISGPTLNEDTNYLLKVRYVGEKITIWLNTTLIYEGEPVLANGDKIPTEAGHVGVRLWYDKKIVNYDYFKNGPVDSIPEIVPEVTQIAPVKVFTKIGVAPKLPKQVKVTYNTGKEANEAVRWNEIDPDAYKEPGTFEVDGTLENTNIKAKASIVVAKDNEAEKGDKISSADLTAVVDPQFPRIIRYEDPQSNQVIFNGQHEKIDQVMIDGKAYKATAEKQKSEANQAVYNVAVPEIGLRFTTTLTVSEGQELAMKLSDIREEGTKIHTISIPNQGLISVNSTDEGATFAGVVMNTGTNANNGNKNGDTIQDLTTTSQEETKKYMYGFLNTANYAASFWTNAYGDGSVDGSDNNRIHKQTKEAATGFVTTLSSGAWTYRPFDAPEDYTTGETPEVKVKFSKDSNDDNRVDWQDAAIGFRSIMNNPMGAEKVPELVNQRIPFNFASQATNPFLVTLDESKRIYNLTDGLGQMNLLKGYQNEGHDSAHPDYGAIGQRPGGEQALNQLIDEGHKLNAVFGVHINDTESYPEAKGFNEELVDPTKRGWDWLDPSYFIKQRPDTLSGRRYERFKELKQKAPNLDYIYVDVWGNQGESGWASRQLSKEINSLGWFTTNEFPNALEYDSVWNHWSAEKDYGGTTTKGFNSTIVRFIRNHQKDTWIISDNPLLGGAEFEAYEGWVGKTNFNTYRQKTFAINVPTKFLQHYQITNWETTTAADGQIYGTIKLANGAEKVTVTQADANSPRSITLNETEVLKGDAYLLPWNVNGQDKLYHWNPKGGTSTWSLDKKMQGKTNLHLYELTDQGRIDKGAIATTNNQVTIQAEANTPYVIAEPDSIEPMTFGTGTPFKDPGFNEANTLKNNWKVFRGDGEVKKDANGDYVFSSEKERTEIKQDINLPKPGKYSLYLNTETHDRKATVTVKIGGKKYTRTVNNSVAQNYIQADINHTSRKNPQYMQNMRIDFEIPDNAKKGSVTLAVDKGNSVTKFDDLRIVERQTDIMNPDKQTVIKQDFEDTQAVGLYPFVKGSAGGVEDPRIHLSERNEPYTQYGWNGNLVSDVLEGNWSLKAHKQGAGLMLQTIPQNIKFEPNKKYTVQFDYQTDGENVFTAGTINGELKNNNDFKPVGELTSTAADGQTKHYEAEIIGDASGNTTFGIFTTGADKDFIMDNFTVTVESKK</sequence>
<evidence type="ECO:0000259" key="5">
    <source>
        <dbReference type="Pfam" id="PF17451"/>
    </source>
</evidence>
<dbReference type="Pfam" id="PF07532">
    <property type="entry name" value="Big_4"/>
    <property type="match status" value="1"/>
</dbReference>
<feature type="domain" description="Endo-alpha-N-acetylgalactosaminidase" evidence="8">
    <location>
        <begin position="1010"/>
        <end position="1146"/>
    </location>
</feature>
<feature type="domain" description="Endo-alpha-N-acetylgalactosaminidase" evidence="4">
    <location>
        <begin position="576"/>
        <end position="849"/>
    </location>
</feature>
<dbReference type="Proteomes" id="UP000004117">
    <property type="component" value="Unassembled WGS sequence"/>
</dbReference>
<evidence type="ECO:0000256" key="2">
    <source>
        <dbReference type="SAM" id="SignalP"/>
    </source>
</evidence>
<feature type="region of interest" description="Disordered" evidence="1">
    <location>
        <begin position="37"/>
        <end position="72"/>
    </location>
</feature>
<dbReference type="EMBL" id="ALZR01000031">
    <property type="protein sequence ID" value="EJV18612.1"/>
    <property type="molecule type" value="Genomic_DNA"/>
</dbReference>
<dbReference type="CDD" id="cd14244">
    <property type="entry name" value="GH_101_like"/>
    <property type="match status" value="1"/>
</dbReference>
<feature type="signal peptide" evidence="2">
    <location>
        <begin position="1"/>
        <end position="39"/>
    </location>
</feature>
<dbReference type="InterPro" id="IPR011081">
    <property type="entry name" value="Big_4"/>
</dbReference>
<dbReference type="Gene3D" id="2.60.120.260">
    <property type="entry name" value="Galactose-binding domain-like"/>
    <property type="match status" value="2"/>
</dbReference>
<name>A0AAV3GN67_ENTFL</name>
<evidence type="ECO:0000259" key="6">
    <source>
        <dbReference type="Pfam" id="PF17974"/>
    </source>
</evidence>
<evidence type="ECO:0000259" key="3">
    <source>
        <dbReference type="Pfam" id="PF07532"/>
    </source>
</evidence>
<dbReference type="Pfam" id="PF12905">
    <property type="entry name" value="Glyco_hydro_101"/>
    <property type="match status" value="1"/>
</dbReference>
<evidence type="ECO:0000259" key="4">
    <source>
        <dbReference type="Pfam" id="PF12905"/>
    </source>
</evidence>
<dbReference type="InterPro" id="IPR040633">
    <property type="entry name" value="Gal_mutarotas_3"/>
</dbReference>
<dbReference type="GO" id="GO:0030246">
    <property type="term" value="F:carbohydrate binding"/>
    <property type="evidence" value="ECO:0007669"/>
    <property type="project" value="InterPro"/>
</dbReference>
<feature type="domain" description="Endo-alpha-N-acetylgalactosaminidase" evidence="6">
    <location>
        <begin position="1147"/>
        <end position="1321"/>
    </location>
</feature>
<feature type="domain" description="Bacterial Ig-like" evidence="3">
    <location>
        <begin position="252"/>
        <end position="309"/>
    </location>
</feature>
<evidence type="ECO:0000313" key="10">
    <source>
        <dbReference type="Proteomes" id="UP000004117"/>
    </source>
</evidence>
<dbReference type="Gene3D" id="3.20.20.80">
    <property type="entry name" value="Glycosidases"/>
    <property type="match status" value="1"/>
</dbReference>
<accession>A0AAV3GN67</accession>
<dbReference type="Gene3D" id="2.70.98.10">
    <property type="match status" value="1"/>
</dbReference>
<protein>
    <submittedName>
        <fullName evidence="9">Bacterial group 4 Ig-like protein</fullName>
    </submittedName>
</protein>
<dbReference type="GO" id="GO:0033926">
    <property type="term" value="F:endo-alpha-N-acetylgalactosaminidase activity"/>
    <property type="evidence" value="ECO:0007669"/>
    <property type="project" value="InterPro"/>
</dbReference>
<evidence type="ECO:0000259" key="8">
    <source>
        <dbReference type="Pfam" id="PF21466"/>
    </source>
</evidence>
<feature type="domain" description="Glycosyl hydrolase 101 beta-sandwich" evidence="5">
    <location>
        <begin position="857"/>
        <end position="966"/>
    </location>
</feature>
<evidence type="ECO:0000259" key="7">
    <source>
        <dbReference type="Pfam" id="PF18080"/>
    </source>
</evidence>
<dbReference type="Pfam" id="PF17451">
    <property type="entry name" value="Glyco_hyd_101C"/>
    <property type="match status" value="1"/>
</dbReference>
<dbReference type="InterPro" id="IPR014718">
    <property type="entry name" value="GH-type_carb-bd"/>
</dbReference>
<feature type="domain" description="Galactose mutarotase-like fold" evidence="7">
    <location>
        <begin position="332"/>
        <end position="575"/>
    </location>
</feature>
<proteinExistence type="predicted"/>
<keyword evidence="2" id="KW-0732">Signal</keyword>
<dbReference type="Pfam" id="PF18080">
    <property type="entry name" value="Gal_mutarotas_3"/>
    <property type="match status" value="1"/>
</dbReference>
<dbReference type="InterPro" id="IPR035364">
    <property type="entry name" value="Beta_sandwich_GH101"/>
</dbReference>
<feature type="compositionally biased region" description="Low complexity" evidence="1">
    <location>
        <begin position="37"/>
        <end position="52"/>
    </location>
</feature>
<dbReference type="InterPro" id="IPR040502">
    <property type="entry name" value="GH101_dom-6"/>
</dbReference>
<evidence type="ECO:0000313" key="9">
    <source>
        <dbReference type="EMBL" id="EJV18612.1"/>
    </source>
</evidence>
<reference evidence="9 10" key="1">
    <citation type="submission" date="2012-04" db="EMBL/GenBank/DDBJ databases">
        <authorList>
            <person name="Weinstock G."/>
            <person name="Sodergren E."/>
            <person name="Lobos E.A."/>
            <person name="Fulton L."/>
            <person name="Fulton R."/>
            <person name="Courtney L."/>
            <person name="Fronick C."/>
            <person name="O'Laughlin M."/>
            <person name="Godfrey J."/>
            <person name="Wilson R.M."/>
            <person name="Miner T."/>
            <person name="Farmer C."/>
            <person name="Delehaunty K."/>
            <person name="Cordes M."/>
            <person name="Minx P."/>
            <person name="Tomlinson C."/>
            <person name="Chen J."/>
            <person name="Wollam A."/>
            <person name="Pepin K.H."/>
            <person name="Bhonagiri V."/>
            <person name="Zhang X."/>
            <person name="Suruliraj S."/>
            <person name="Warren W."/>
            <person name="Mitreva M."/>
            <person name="Mardis E.R."/>
            <person name="Wilson R.K."/>
        </authorList>
    </citation>
    <scope>NUCLEOTIDE SEQUENCE [LARGE SCALE GENOMIC DNA]</scope>
    <source>
        <strain evidence="9 10">ERV63</strain>
    </source>
</reference>
<dbReference type="Pfam" id="PF21466">
    <property type="entry name" value="GH101_dom-5"/>
    <property type="match status" value="1"/>
</dbReference>